<dbReference type="STRING" id="71139.A0A059BY41"/>
<organism evidence="1">
    <name type="scientific">Eucalyptus grandis</name>
    <name type="common">Flooded gum</name>
    <dbReference type="NCBI Taxonomy" id="71139"/>
    <lineage>
        <taxon>Eukaryota</taxon>
        <taxon>Viridiplantae</taxon>
        <taxon>Streptophyta</taxon>
        <taxon>Embryophyta</taxon>
        <taxon>Tracheophyta</taxon>
        <taxon>Spermatophyta</taxon>
        <taxon>Magnoliopsida</taxon>
        <taxon>eudicotyledons</taxon>
        <taxon>Gunneridae</taxon>
        <taxon>Pentapetalae</taxon>
        <taxon>rosids</taxon>
        <taxon>malvids</taxon>
        <taxon>Myrtales</taxon>
        <taxon>Myrtaceae</taxon>
        <taxon>Myrtoideae</taxon>
        <taxon>Eucalypteae</taxon>
        <taxon>Eucalyptus</taxon>
    </lineage>
</organism>
<dbReference type="AlphaFoldDB" id="A0A059BY41"/>
<dbReference type="InParanoid" id="A0A059BY41"/>
<dbReference type="PANTHER" id="PTHR33320:SF34">
    <property type="entry name" value="ZINC-RIBBON 15 DOMAIN-CONTAINING PROTEIN"/>
    <property type="match status" value="1"/>
</dbReference>
<dbReference type="EMBL" id="KK198758">
    <property type="protein sequence ID" value="KCW70889.1"/>
    <property type="molecule type" value="Genomic_DNA"/>
</dbReference>
<accession>A0A059BY41</accession>
<protein>
    <recommendedName>
        <fullName evidence="2">Zinc-ribbon 15 domain-containing protein</fullName>
    </recommendedName>
</protein>
<name>A0A059BY41_EUCGR</name>
<dbReference type="PANTHER" id="PTHR33320">
    <property type="entry name" value="METHIONYL-TRNA SYNTHETASE"/>
    <property type="match status" value="1"/>
</dbReference>
<proteinExistence type="predicted"/>
<dbReference type="OMA" id="CIICSTR"/>
<evidence type="ECO:0000313" key="1">
    <source>
        <dbReference type="EMBL" id="KCW70889.1"/>
    </source>
</evidence>
<sequence length="66" mass="7187">MGSTPVFEAKETVRKSKGAGSLCCYCGGPVMVATCDVELLFCFIPISHKVKTKYYCIICSTRFVPA</sequence>
<evidence type="ECO:0008006" key="2">
    <source>
        <dbReference type="Google" id="ProtNLM"/>
    </source>
</evidence>
<dbReference type="Gramene" id="KCW70889">
    <property type="protein sequence ID" value="KCW70889"/>
    <property type="gene ID" value="EUGRSUZ_F04019"/>
</dbReference>
<reference evidence="1" key="1">
    <citation type="submission" date="2013-07" db="EMBL/GenBank/DDBJ databases">
        <title>The genome of Eucalyptus grandis.</title>
        <authorList>
            <person name="Schmutz J."/>
            <person name="Hayes R."/>
            <person name="Myburg A."/>
            <person name="Tuskan G."/>
            <person name="Grattapaglia D."/>
            <person name="Rokhsar D.S."/>
        </authorList>
    </citation>
    <scope>NUCLEOTIDE SEQUENCE</scope>
    <source>
        <tissue evidence="1">Leaf extractions</tissue>
    </source>
</reference>
<gene>
    <name evidence="1" type="ORF">EUGRSUZ_F04019</name>
</gene>